<sequence length="206" mass="23496">MVGTVASYLIWARSVHMSKEFSLSRILAYRKASLSLKELILVPVRPVLNSAFSMGYICMTKEQLQDSFKEINVFAALFYIKCNYLKSYLCFVPIKLYEEEAGCRGRIEGQHKAATTGWGFKPSTGLVTKVLPKASHKRDYPKKHMLKYAGVSYISQRGFRSPHGKEINHVMCYDPSSGPDIKRGYEAEKSQSFVRNQDSNPVWQKH</sequence>
<dbReference type="InParanoid" id="A0A2H3DAZ8"/>
<reference evidence="2" key="1">
    <citation type="journal article" date="2017" name="Nat. Ecol. Evol.">
        <title>Genome expansion and lineage-specific genetic innovations in the forest pathogenic fungi Armillaria.</title>
        <authorList>
            <person name="Sipos G."/>
            <person name="Prasanna A.N."/>
            <person name="Walter M.C."/>
            <person name="O'Connor E."/>
            <person name="Balint B."/>
            <person name="Krizsan K."/>
            <person name="Kiss B."/>
            <person name="Hess J."/>
            <person name="Varga T."/>
            <person name="Slot J."/>
            <person name="Riley R."/>
            <person name="Boka B."/>
            <person name="Rigling D."/>
            <person name="Barry K."/>
            <person name="Lee J."/>
            <person name="Mihaltcheva S."/>
            <person name="LaButti K."/>
            <person name="Lipzen A."/>
            <person name="Waldron R."/>
            <person name="Moloney N.M."/>
            <person name="Sperisen C."/>
            <person name="Kredics L."/>
            <person name="Vagvoelgyi C."/>
            <person name="Patrignani A."/>
            <person name="Fitzpatrick D."/>
            <person name="Nagy I."/>
            <person name="Doyle S."/>
            <person name="Anderson J.B."/>
            <person name="Grigoriev I.V."/>
            <person name="Gueldener U."/>
            <person name="Muensterkoetter M."/>
            <person name="Nagy L.G."/>
        </authorList>
    </citation>
    <scope>NUCLEOTIDE SEQUENCE [LARGE SCALE GENOMIC DNA]</scope>
    <source>
        <strain evidence="2">Ar21-2</strain>
    </source>
</reference>
<dbReference type="AlphaFoldDB" id="A0A2H3DAZ8"/>
<protein>
    <submittedName>
        <fullName evidence="1">Uncharacterized protein</fullName>
    </submittedName>
</protein>
<organism evidence="1 2">
    <name type="scientific">Armillaria gallica</name>
    <name type="common">Bulbous honey fungus</name>
    <name type="synonym">Armillaria bulbosa</name>
    <dbReference type="NCBI Taxonomy" id="47427"/>
    <lineage>
        <taxon>Eukaryota</taxon>
        <taxon>Fungi</taxon>
        <taxon>Dikarya</taxon>
        <taxon>Basidiomycota</taxon>
        <taxon>Agaricomycotina</taxon>
        <taxon>Agaricomycetes</taxon>
        <taxon>Agaricomycetidae</taxon>
        <taxon>Agaricales</taxon>
        <taxon>Marasmiineae</taxon>
        <taxon>Physalacriaceae</taxon>
        <taxon>Armillaria</taxon>
    </lineage>
</organism>
<dbReference type="EMBL" id="KZ293685">
    <property type="protein sequence ID" value="PBK86247.1"/>
    <property type="molecule type" value="Genomic_DNA"/>
</dbReference>
<keyword evidence="2" id="KW-1185">Reference proteome</keyword>
<name>A0A2H3DAZ8_ARMGA</name>
<dbReference type="Proteomes" id="UP000217790">
    <property type="component" value="Unassembled WGS sequence"/>
</dbReference>
<proteinExistence type="predicted"/>
<gene>
    <name evidence="1" type="ORF">ARMGADRAFT_1035700</name>
</gene>
<accession>A0A2H3DAZ8</accession>
<evidence type="ECO:0000313" key="2">
    <source>
        <dbReference type="Proteomes" id="UP000217790"/>
    </source>
</evidence>
<evidence type="ECO:0000313" key="1">
    <source>
        <dbReference type="EMBL" id="PBK86247.1"/>
    </source>
</evidence>